<evidence type="ECO:0000256" key="2">
    <source>
        <dbReference type="SAM" id="Phobius"/>
    </source>
</evidence>
<evidence type="ECO:0000313" key="5">
    <source>
        <dbReference type="Proteomes" id="UP001603857"/>
    </source>
</evidence>
<keyword evidence="2" id="KW-1133">Transmembrane helix</keyword>
<keyword evidence="2" id="KW-0812">Transmembrane</keyword>
<name>A0ABD1LB35_9FABA</name>
<feature type="transmembrane region" description="Helical" evidence="2">
    <location>
        <begin position="146"/>
        <end position="170"/>
    </location>
</feature>
<keyword evidence="3" id="KW-0732">Signal</keyword>
<feature type="signal peptide" evidence="3">
    <location>
        <begin position="1"/>
        <end position="15"/>
    </location>
</feature>
<reference evidence="4 5" key="1">
    <citation type="submission" date="2024-08" db="EMBL/GenBank/DDBJ databases">
        <title>Insights into the chromosomal genome structure of Flemingia macrophylla.</title>
        <authorList>
            <person name="Ding Y."/>
            <person name="Zhao Y."/>
            <person name="Bi W."/>
            <person name="Wu M."/>
            <person name="Zhao G."/>
            <person name="Gong Y."/>
            <person name="Li W."/>
            <person name="Zhang P."/>
        </authorList>
    </citation>
    <scope>NUCLEOTIDE SEQUENCE [LARGE SCALE GENOMIC DNA]</scope>
    <source>
        <strain evidence="4">DYQJB</strain>
        <tissue evidence="4">Leaf</tissue>
    </source>
</reference>
<keyword evidence="5" id="KW-1185">Reference proteome</keyword>
<proteinExistence type="predicted"/>
<dbReference type="AlphaFoldDB" id="A0ABD1LB35"/>
<feature type="transmembrane region" description="Helical" evidence="2">
    <location>
        <begin position="182"/>
        <end position="202"/>
    </location>
</feature>
<accession>A0ABD1LB35</accession>
<feature type="region of interest" description="Disordered" evidence="1">
    <location>
        <begin position="19"/>
        <end position="48"/>
    </location>
</feature>
<dbReference type="EMBL" id="JBGMDY010000010">
    <property type="protein sequence ID" value="KAL2320743.1"/>
    <property type="molecule type" value="Genomic_DNA"/>
</dbReference>
<feature type="transmembrane region" description="Helical" evidence="2">
    <location>
        <begin position="214"/>
        <end position="234"/>
    </location>
</feature>
<protein>
    <submittedName>
        <fullName evidence="4">Uncharacterized protein</fullName>
    </submittedName>
</protein>
<comment type="caution">
    <text evidence="4">The sequence shown here is derived from an EMBL/GenBank/DDBJ whole genome shotgun (WGS) entry which is preliminary data.</text>
</comment>
<keyword evidence="2" id="KW-0472">Membrane</keyword>
<feature type="transmembrane region" description="Helical" evidence="2">
    <location>
        <begin position="261"/>
        <end position="279"/>
    </location>
</feature>
<gene>
    <name evidence="4" type="ORF">Fmac_029712</name>
</gene>
<dbReference type="Proteomes" id="UP001603857">
    <property type="component" value="Unassembled WGS sequence"/>
</dbReference>
<feature type="chain" id="PRO_5044767082" evidence="3">
    <location>
        <begin position="16"/>
        <end position="292"/>
    </location>
</feature>
<evidence type="ECO:0000256" key="1">
    <source>
        <dbReference type="SAM" id="MobiDB-lite"/>
    </source>
</evidence>
<sequence length="292" mass="32836">MPLLLLAAFEGFALASFGSSSTNAKPQVNSTPNIPPDPGNNFQNPSTGPANLSSNIHPISIPPNHSSNQTVITFKHVLQYYWRGINHSIASPTPPQIWLAQNVYPLVTPMRMICFIASLISFMLACGFFMETELYKTHVGDGRHRYALFLVIFVAVVHFLFVVFLLFFSFFTTAYERFKNHFFLKSIGEFIVMRAMSLLISGIEQKQQEGSYDIAALVTCIFLTIDSLCIIILLKPGHHYSLLDAILTLTLHLGLEGEGKYAVTADVFVFMMMAIKNFLWHHIGHTHARDDY</sequence>
<organism evidence="4 5">
    <name type="scientific">Flemingia macrophylla</name>
    <dbReference type="NCBI Taxonomy" id="520843"/>
    <lineage>
        <taxon>Eukaryota</taxon>
        <taxon>Viridiplantae</taxon>
        <taxon>Streptophyta</taxon>
        <taxon>Embryophyta</taxon>
        <taxon>Tracheophyta</taxon>
        <taxon>Spermatophyta</taxon>
        <taxon>Magnoliopsida</taxon>
        <taxon>eudicotyledons</taxon>
        <taxon>Gunneridae</taxon>
        <taxon>Pentapetalae</taxon>
        <taxon>rosids</taxon>
        <taxon>fabids</taxon>
        <taxon>Fabales</taxon>
        <taxon>Fabaceae</taxon>
        <taxon>Papilionoideae</taxon>
        <taxon>50 kb inversion clade</taxon>
        <taxon>NPAAA clade</taxon>
        <taxon>indigoferoid/millettioid clade</taxon>
        <taxon>Phaseoleae</taxon>
        <taxon>Flemingia</taxon>
    </lineage>
</organism>
<evidence type="ECO:0000313" key="4">
    <source>
        <dbReference type="EMBL" id="KAL2320743.1"/>
    </source>
</evidence>
<evidence type="ECO:0000256" key="3">
    <source>
        <dbReference type="SAM" id="SignalP"/>
    </source>
</evidence>
<feature type="compositionally biased region" description="Polar residues" evidence="1">
    <location>
        <begin position="22"/>
        <end position="32"/>
    </location>
</feature>
<feature type="transmembrane region" description="Helical" evidence="2">
    <location>
        <begin position="110"/>
        <end position="130"/>
    </location>
</feature>